<keyword evidence="1 4" id="KW-0808">Transferase</keyword>
<dbReference type="AlphaFoldDB" id="A0A1V2IL06"/>
<dbReference type="Gene3D" id="3.90.550.10">
    <property type="entry name" value="Spore Coat Polysaccharide Biosynthesis Protein SpsA, Chain A"/>
    <property type="match status" value="1"/>
</dbReference>
<feature type="region of interest" description="Disordered" evidence="3">
    <location>
        <begin position="239"/>
        <end position="260"/>
    </location>
</feature>
<protein>
    <submittedName>
        <fullName evidence="4">2-C-methyl-D-erythritol 4-phosphate cytidylyltransferase</fullName>
    </submittedName>
</protein>
<dbReference type="InterPro" id="IPR050088">
    <property type="entry name" value="IspD/TarI_cytidylyltransf_bact"/>
</dbReference>
<dbReference type="SUPFAM" id="SSF53448">
    <property type="entry name" value="Nucleotide-diphospho-sugar transferases"/>
    <property type="match status" value="1"/>
</dbReference>
<evidence type="ECO:0000256" key="2">
    <source>
        <dbReference type="ARBA" id="ARBA00022695"/>
    </source>
</evidence>
<dbReference type="Pfam" id="PF01128">
    <property type="entry name" value="IspD"/>
    <property type="match status" value="1"/>
</dbReference>
<evidence type="ECO:0000313" key="4">
    <source>
        <dbReference type="EMBL" id="ONH33669.1"/>
    </source>
</evidence>
<dbReference type="RefSeq" id="WP_076812631.1">
    <property type="nucleotide sequence ID" value="NZ_MOMC01000003.1"/>
</dbReference>
<dbReference type="EMBL" id="MOMC01000003">
    <property type="protein sequence ID" value="ONH33669.1"/>
    <property type="molecule type" value="Genomic_DNA"/>
</dbReference>
<evidence type="ECO:0000313" key="5">
    <source>
        <dbReference type="Proteomes" id="UP000188929"/>
    </source>
</evidence>
<sequence>MSVHVADGPVWTVVLAGGGGTRFGGPKQFFDLGGRPLVEHPVLAAGPVSDGVVVVLPPALLDRWRPEPGAGSPEARPMVRVTGGGASRAESVRAGLAAVPPAAGVIVITDAAHPLATADLYRRVVDAVRGGADAAVPGLPLTEVVKEVGPGDAGRGLADALVAGRSLPRETHRLVQTPHAFRADLLRAAHADATEAVEDSAMVAALGAAVVVVPGEPMNIHVTTPEELTMARRLLAAEPELAEPEGECDEHGTGRVHAVR</sequence>
<evidence type="ECO:0000256" key="1">
    <source>
        <dbReference type="ARBA" id="ARBA00022679"/>
    </source>
</evidence>
<keyword evidence="2 4" id="KW-0548">Nucleotidyltransferase</keyword>
<dbReference type="OrthoDB" id="9802561at2"/>
<dbReference type="InterPro" id="IPR029044">
    <property type="entry name" value="Nucleotide-diphossugar_trans"/>
</dbReference>
<dbReference type="Proteomes" id="UP000188929">
    <property type="component" value="Unassembled WGS sequence"/>
</dbReference>
<proteinExistence type="predicted"/>
<evidence type="ECO:0000256" key="3">
    <source>
        <dbReference type="SAM" id="MobiDB-lite"/>
    </source>
</evidence>
<comment type="caution">
    <text evidence="4">The sequence shown here is derived from an EMBL/GenBank/DDBJ whole genome shotgun (WGS) entry which is preliminary data.</text>
</comment>
<dbReference type="InterPro" id="IPR034683">
    <property type="entry name" value="IspD/TarI"/>
</dbReference>
<keyword evidence="5" id="KW-1185">Reference proteome</keyword>
<dbReference type="PANTHER" id="PTHR32125:SF4">
    <property type="entry name" value="2-C-METHYL-D-ERYTHRITOL 4-PHOSPHATE CYTIDYLYLTRANSFERASE, CHLOROPLASTIC"/>
    <property type="match status" value="1"/>
</dbReference>
<name>A0A1V2IL06_9ACTN</name>
<reference evidence="5" key="1">
    <citation type="submission" date="2016-10" db="EMBL/GenBank/DDBJ databases">
        <title>Frankia sp. NRRL B-16386 Genome sequencing.</title>
        <authorList>
            <person name="Ghodhbane-Gtari F."/>
            <person name="Swanson E."/>
            <person name="Gueddou A."/>
            <person name="Hezbri K."/>
            <person name="Ktari K."/>
            <person name="Nouioui I."/>
            <person name="Morris K."/>
            <person name="Simpson S."/>
            <person name="Abebe-Akele F."/>
            <person name="Thomas K."/>
            <person name="Gtari M."/>
            <person name="Tisa L.S."/>
        </authorList>
    </citation>
    <scope>NUCLEOTIDE SEQUENCE [LARGE SCALE GENOMIC DNA]</scope>
    <source>
        <strain evidence="5">NRRL B-16386</strain>
    </source>
</reference>
<accession>A0A1V2IL06</accession>
<dbReference type="GO" id="GO:0050518">
    <property type="term" value="F:2-C-methyl-D-erythritol 4-phosphate cytidylyltransferase activity"/>
    <property type="evidence" value="ECO:0007669"/>
    <property type="project" value="TreeGrafter"/>
</dbReference>
<dbReference type="STRING" id="1834516.BL253_01245"/>
<gene>
    <name evidence="4" type="ORF">BL253_01245</name>
</gene>
<organism evidence="4 5">
    <name type="scientific">Pseudofrankia asymbiotica</name>
    <dbReference type="NCBI Taxonomy" id="1834516"/>
    <lineage>
        <taxon>Bacteria</taxon>
        <taxon>Bacillati</taxon>
        <taxon>Actinomycetota</taxon>
        <taxon>Actinomycetes</taxon>
        <taxon>Frankiales</taxon>
        <taxon>Frankiaceae</taxon>
        <taxon>Pseudofrankia</taxon>
    </lineage>
</organism>
<dbReference type="PANTHER" id="PTHR32125">
    <property type="entry name" value="2-C-METHYL-D-ERYTHRITOL 4-PHOSPHATE CYTIDYLYLTRANSFERASE, CHLOROPLASTIC"/>
    <property type="match status" value="1"/>
</dbReference>